<proteinExistence type="predicted"/>
<reference evidence="1" key="2">
    <citation type="submission" date="2020-11" db="EMBL/GenBank/DDBJ databases">
        <authorList>
            <person name="McCartney M.A."/>
            <person name="Auch B."/>
            <person name="Kono T."/>
            <person name="Mallez S."/>
            <person name="Becker A."/>
            <person name="Gohl D.M."/>
            <person name="Silverstein K.A.T."/>
            <person name="Koren S."/>
            <person name="Bechman K.B."/>
            <person name="Herman A."/>
            <person name="Abrahante J.E."/>
            <person name="Garbe J."/>
        </authorList>
    </citation>
    <scope>NUCLEOTIDE SEQUENCE</scope>
    <source>
        <strain evidence="1">Duluth1</strain>
        <tissue evidence="1">Whole animal</tissue>
    </source>
</reference>
<protein>
    <submittedName>
        <fullName evidence="1">Uncharacterized protein</fullName>
    </submittedName>
</protein>
<reference evidence="1" key="1">
    <citation type="journal article" date="2019" name="bioRxiv">
        <title>The Genome of the Zebra Mussel, Dreissena polymorpha: A Resource for Invasive Species Research.</title>
        <authorList>
            <person name="McCartney M.A."/>
            <person name="Auch B."/>
            <person name="Kono T."/>
            <person name="Mallez S."/>
            <person name="Zhang Y."/>
            <person name="Obille A."/>
            <person name="Becker A."/>
            <person name="Abrahante J.E."/>
            <person name="Garbe J."/>
            <person name="Badalamenti J.P."/>
            <person name="Herman A."/>
            <person name="Mangelson H."/>
            <person name="Liachko I."/>
            <person name="Sullivan S."/>
            <person name="Sone E.D."/>
            <person name="Koren S."/>
            <person name="Silverstein K.A.T."/>
            <person name="Beckman K.B."/>
            <person name="Gohl D.M."/>
        </authorList>
    </citation>
    <scope>NUCLEOTIDE SEQUENCE</scope>
    <source>
        <strain evidence="1">Duluth1</strain>
        <tissue evidence="1">Whole animal</tissue>
    </source>
</reference>
<dbReference type="Proteomes" id="UP000828390">
    <property type="component" value="Unassembled WGS sequence"/>
</dbReference>
<sequence>MHRFTLGTAKEYAVIPVTSGTIIHALNYVLKIMNYFNVPTYNGIAANAKASTLAPLLSGAMN</sequence>
<accession>A0A9D4KNA9</accession>
<comment type="caution">
    <text evidence="1">The sequence shown here is derived from an EMBL/GenBank/DDBJ whole genome shotgun (WGS) entry which is preliminary data.</text>
</comment>
<dbReference type="AlphaFoldDB" id="A0A9D4KNA9"/>
<keyword evidence="2" id="KW-1185">Reference proteome</keyword>
<evidence type="ECO:0000313" key="1">
    <source>
        <dbReference type="EMBL" id="KAH3843082.1"/>
    </source>
</evidence>
<dbReference type="EMBL" id="JAIWYP010000004">
    <property type="protein sequence ID" value="KAH3843082.1"/>
    <property type="molecule type" value="Genomic_DNA"/>
</dbReference>
<organism evidence="1 2">
    <name type="scientific">Dreissena polymorpha</name>
    <name type="common">Zebra mussel</name>
    <name type="synonym">Mytilus polymorpha</name>
    <dbReference type="NCBI Taxonomy" id="45954"/>
    <lineage>
        <taxon>Eukaryota</taxon>
        <taxon>Metazoa</taxon>
        <taxon>Spiralia</taxon>
        <taxon>Lophotrochozoa</taxon>
        <taxon>Mollusca</taxon>
        <taxon>Bivalvia</taxon>
        <taxon>Autobranchia</taxon>
        <taxon>Heteroconchia</taxon>
        <taxon>Euheterodonta</taxon>
        <taxon>Imparidentia</taxon>
        <taxon>Neoheterodontei</taxon>
        <taxon>Myida</taxon>
        <taxon>Dreissenoidea</taxon>
        <taxon>Dreissenidae</taxon>
        <taxon>Dreissena</taxon>
    </lineage>
</organism>
<evidence type="ECO:0000313" key="2">
    <source>
        <dbReference type="Proteomes" id="UP000828390"/>
    </source>
</evidence>
<name>A0A9D4KNA9_DREPO</name>
<gene>
    <name evidence="1" type="ORF">DPMN_116589</name>
</gene>